<dbReference type="NCBIfam" id="TIGR00797">
    <property type="entry name" value="matE"/>
    <property type="match status" value="1"/>
</dbReference>
<dbReference type="InterPro" id="IPR002528">
    <property type="entry name" value="MATE_fam"/>
</dbReference>
<feature type="transmembrane region" description="Helical" evidence="10">
    <location>
        <begin position="94"/>
        <end position="114"/>
    </location>
</feature>
<evidence type="ECO:0000256" key="10">
    <source>
        <dbReference type="SAM" id="Phobius"/>
    </source>
</evidence>
<feature type="transmembrane region" description="Helical" evidence="10">
    <location>
        <begin position="361"/>
        <end position="381"/>
    </location>
</feature>
<keyword evidence="4" id="KW-1003">Cell membrane</keyword>
<sequence length="448" mass="47764">MDKRTEQFLKDPIFPLLIKMSAPNTVAFLINAVVVLAEFWFISQLGITPLAAVTLAFPAIMLTQQMAFGALGGAVTSSIARSLGAADKPRAEKLLWHSLYISCFGALAFLIIFFIFGEPLLRILGGTGALLEESLAYCFVYLLGAIVVWLSGSLTAALRGMGDMQFPAVLTVICAGIQVFFSAGFILGSFGLPKLGLVGSAWSMIVTSGFMALVTLIKISSPSSPVRLKLKRLTIERELFEDIFSVALPASLSPIMTVATVLLLTGLIGQFGTSAIAGYGIGSRVEFLLIPIVFGIGTAMTAMVGTNIGAKNIERAEKIGMVGATTAGLLSAVIGLALALTPNLWISIFTSDPETLLVTKQYIQILGVCYVFQGYGLSLYFASQGANAMKWPIIITAIRLIVFSVIALVAVYWLSYGLVSIFYASAIAMVIFGILMVISLKMGAWRDA</sequence>
<keyword evidence="5 10" id="KW-0812">Transmembrane</keyword>
<feature type="transmembrane region" description="Helical" evidence="10">
    <location>
        <begin position="48"/>
        <end position="73"/>
    </location>
</feature>
<dbReference type="Pfam" id="PF01554">
    <property type="entry name" value="MatE"/>
    <property type="match status" value="2"/>
</dbReference>
<dbReference type="GO" id="GO:0005886">
    <property type="term" value="C:plasma membrane"/>
    <property type="evidence" value="ECO:0007669"/>
    <property type="project" value="UniProtKB-SubCell"/>
</dbReference>
<evidence type="ECO:0000313" key="11">
    <source>
        <dbReference type="EMBL" id="AAG10466.1"/>
    </source>
</evidence>
<evidence type="ECO:0000256" key="7">
    <source>
        <dbReference type="ARBA" id="ARBA00023065"/>
    </source>
</evidence>
<dbReference type="InterPro" id="IPR050222">
    <property type="entry name" value="MATE_MdtK"/>
</dbReference>
<feature type="transmembrane region" description="Helical" evidence="10">
    <location>
        <begin position="166"/>
        <end position="187"/>
    </location>
</feature>
<dbReference type="GO" id="GO:0006811">
    <property type="term" value="P:monoatomic ion transport"/>
    <property type="evidence" value="ECO:0007669"/>
    <property type="project" value="UniProtKB-KW"/>
</dbReference>
<dbReference type="GO" id="GO:0042910">
    <property type="term" value="F:xenobiotic transmembrane transporter activity"/>
    <property type="evidence" value="ECO:0007669"/>
    <property type="project" value="InterPro"/>
</dbReference>
<proteinExistence type="predicted"/>
<protein>
    <recommendedName>
        <fullName evidence="9">Multidrug-efflux transporter</fullName>
    </recommendedName>
</protein>
<dbReference type="PANTHER" id="PTHR43298:SF2">
    <property type="entry name" value="FMN_FAD EXPORTER YEEO-RELATED"/>
    <property type="match status" value="1"/>
</dbReference>
<evidence type="ECO:0000256" key="2">
    <source>
        <dbReference type="ARBA" id="ARBA00022448"/>
    </source>
</evidence>
<dbReference type="PANTHER" id="PTHR43298">
    <property type="entry name" value="MULTIDRUG RESISTANCE PROTEIN NORM-RELATED"/>
    <property type="match status" value="1"/>
</dbReference>
<evidence type="ECO:0000256" key="5">
    <source>
        <dbReference type="ARBA" id="ARBA00022692"/>
    </source>
</evidence>
<organism evidence="11">
    <name type="scientific">Gamma-proteobacterium EBAC31A08</name>
    <dbReference type="NCBI Taxonomy" id="133804"/>
    <lineage>
        <taxon>Bacteria</taxon>
        <taxon>Pseudomonadati</taxon>
        <taxon>Pseudomonadota</taxon>
        <taxon>Gammaproteobacteria</taxon>
        <taxon>environmental samples</taxon>
    </lineage>
</organism>
<feature type="transmembrane region" description="Helical" evidence="10">
    <location>
        <begin position="420"/>
        <end position="440"/>
    </location>
</feature>
<evidence type="ECO:0000256" key="4">
    <source>
        <dbReference type="ARBA" id="ARBA00022475"/>
    </source>
</evidence>
<dbReference type="CDD" id="cd13148">
    <property type="entry name" value="MATE_like_3"/>
    <property type="match status" value="1"/>
</dbReference>
<dbReference type="PIRSF" id="PIRSF006603">
    <property type="entry name" value="DinF"/>
    <property type="match status" value="1"/>
</dbReference>
<accession>Q9F7Q3</accession>
<comment type="subcellular location">
    <subcellularLocation>
        <location evidence="1">Cell inner membrane</location>
        <topology evidence="1">Multi-pass membrane protein</topology>
    </subcellularLocation>
</comment>
<keyword evidence="2" id="KW-0813">Transport</keyword>
<evidence type="ECO:0000256" key="6">
    <source>
        <dbReference type="ARBA" id="ARBA00022989"/>
    </source>
</evidence>
<keyword evidence="3" id="KW-0050">Antiport</keyword>
<dbReference type="AlphaFoldDB" id="Q9F7Q3"/>
<dbReference type="InterPro" id="IPR048279">
    <property type="entry name" value="MdtK-like"/>
</dbReference>
<feature type="transmembrane region" description="Helical" evidence="10">
    <location>
        <begin position="393"/>
        <end position="414"/>
    </location>
</feature>
<keyword evidence="8 10" id="KW-0472">Membrane</keyword>
<reference evidence="11" key="2">
    <citation type="submission" date="2003-08" db="EMBL/GenBank/DDBJ databases">
        <authorList>
            <person name="Beja O."/>
            <person name="Aravind L."/>
            <person name="Koonin E.V."/>
            <person name="Suzuki M.T."/>
            <person name="Hadd A."/>
            <person name="Nguyen L.P."/>
            <person name="Jovanovich S.B."/>
            <person name="Gates C.M."/>
            <person name="Feldman R.A."/>
            <person name="DeLong E.F."/>
        </authorList>
    </citation>
    <scope>NUCLEOTIDE SEQUENCE</scope>
</reference>
<feature type="transmembrane region" description="Helical" evidence="10">
    <location>
        <begin position="288"/>
        <end position="310"/>
    </location>
</feature>
<feature type="transmembrane region" description="Helical" evidence="10">
    <location>
        <begin position="322"/>
        <end position="341"/>
    </location>
</feature>
<reference evidence="11" key="1">
    <citation type="journal article" date="2000" name="Science">
        <title>Bacterial rhodopsin: evidence for a new type of phototrophy in the sea.</title>
        <authorList>
            <person name="Beja O."/>
            <person name="Aravind L."/>
            <person name="Koonin E.V."/>
            <person name="Suzuki M.T."/>
            <person name="Hadd A."/>
            <person name="Nguyen L.P."/>
            <person name="Jovanovich S.B."/>
            <person name="Gates C.M."/>
            <person name="Feldman R.A."/>
            <person name="Spudich J.L."/>
            <person name="Spudich E.N."/>
            <person name="DeLong E.F."/>
        </authorList>
    </citation>
    <scope>NUCLEOTIDE SEQUENCE</scope>
</reference>
<dbReference type="GO" id="GO:0015297">
    <property type="term" value="F:antiporter activity"/>
    <property type="evidence" value="ECO:0007669"/>
    <property type="project" value="UniProtKB-KW"/>
</dbReference>
<name>Q9F7Q3_PRB01</name>
<evidence type="ECO:0000256" key="9">
    <source>
        <dbReference type="ARBA" id="ARBA00031636"/>
    </source>
</evidence>
<keyword evidence="7" id="KW-0406">Ion transport</keyword>
<evidence type="ECO:0000256" key="8">
    <source>
        <dbReference type="ARBA" id="ARBA00023136"/>
    </source>
</evidence>
<evidence type="ECO:0000256" key="1">
    <source>
        <dbReference type="ARBA" id="ARBA00004429"/>
    </source>
</evidence>
<keyword evidence="6 10" id="KW-1133">Transmembrane helix</keyword>
<feature type="transmembrane region" description="Helical" evidence="10">
    <location>
        <begin position="134"/>
        <end position="154"/>
    </location>
</feature>
<feature type="transmembrane region" description="Helical" evidence="10">
    <location>
        <begin position="199"/>
        <end position="219"/>
    </location>
</feature>
<dbReference type="EMBL" id="AF279106">
    <property type="protein sequence ID" value="AAG10466.1"/>
    <property type="molecule type" value="Genomic_DNA"/>
</dbReference>
<feature type="transmembrane region" description="Helical" evidence="10">
    <location>
        <begin position="21"/>
        <end position="42"/>
    </location>
</feature>
<evidence type="ECO:0000256" key="3">
    <source>
        <dbReference type="ARBA" id="ARBA00022449"/>
    </source>
</evidence>
<feature type="transmembrane region" description="Helical" evidence="10">
    <location>
        <begin position="239"/>
        <end position="268"/>
    </location>
</feature>